<accession>A0A1M6XQZ0</accession>
<dbReference type="EMBL" id="FRBT01000001">
    <property type="protein sequence ID" value="SHL08420.1"/>
    <property type="molecule type" value="Genomic_DNA"/>
</dbReference>
<gene>
    <name evidence="1" type="ORF">SAMN05444484_101247</name>
</gene>
<evidence type="ECO:0000313" key="2">
    <source>
        <dbReference type="Proteomes" id="UP000184028"/>
    </source>
</evidence>
<proteinExistence type="predicted"/>
<sequence>MADFKETYKLKTNPFRLTPATNPAELVWAGFKEVKEKFEKRIERSIRIPNSTLVLNWGEYGSGKTHAARFFNKKDILQGLADKAGKAIPYSTVISLPKGKEPIYSIYISIIDKLNIEELRNTFSDIVADVNTYIDSIGSNLHIQSVLKAVFNSDIQHLDIKKYLYGNMNATDLKSLNAYGILRSLKDDTDYTSILAGLFSCLTYDKQKYSCVIIWIDEFEDIAVLNNSNIDKTNNFIREILDNVPNNLLLFLNLTQSALISVEDLGQYVYESVRSRIKERISFDFPNADIFKEYLRELISAFREGSDDNPYFPFEENVIDSLIQEQGSVSLRQFNESLSLLLEFSDMDNKCPINKQAFEEYKQDIIWHKD</sequence>
<dbReference type="STRING" id="946677.SAMN05444484_101247"/>
<reference evidence="2" key="1">
    <citation type="submission" date="2016-11" db="EMBL/GenBank/DDBJ databases">
        <authorList>
            <person name="Varghese N."/>
            <person name="Submissions S."/>
        </authorList>
    </citation>
    <scope>NUCLEOTIDE SEQUENCE [LARGE SCALE GENOMIC DNA]</scope>
    <source>
        <strain evidence="2">DSM 24724</strain>
    </source>
</reference>
<dbReference type="AlphaFoldDB" id="A0A1M6XQZ0"/>
<keyword evidence="2" id="KW-1185">Reference proteome</keyword>
<name>A0A1M6XQZ0_9FLAO</name>
<evidence type="ECO:0000313" key="1">
    <source>
        <dbReference type="EMBL" id="SHL08420.1"/>
    </source>
</evidence>
<organism evidence="1 2">
    <name type="scientific">Flavobacterium chilense</name>
    <dbReference type="NCBI Taxonomy" id="946677"/>
    <lineage>
        <taxon>Bacteria</taxon>
        <taxon>Pseudomonadati</taxon>
        <taxon>Bacteroidota</taxon>
        <taxon>Flavobacteriia</taxon>
        <taxon>Flavobacteriales</taxon>
        <taxon>Flavobacteriaceae</taxon>
        <taxon>Flavobacterium</taxon>
    </lineage>
</organism>
<protein>
    <recommendedName>
        <fullName evidence="3">KAP family P-loop domain-containing protein</fullName>
    </recommendedName>
</protein>
<dbReference type="RefSeq" id="WP_068843554.1">
    <property type="nucleotide sequence ID" value="NZ_FRBT01000001.1"/>
</dbReference>
<dbReference type="OrthoDB" id="1265492at2"/>
<dbReference type="InterPro" id="IPR027417">
    <property type="entry name" value="P-loop_NTPase"/>
</dbReference>
<evidence type="ECO:0008006" key="3">
    <source>
        <dbReference type="Google" id="ProtNLM"/>
    </source>
</evidence>
<dbReference type="SUPFAM" id="SSF52540">
    <property type="entry name" value="P-loop containing nucleoside triphosphate hydrolases"/>
    <property type="match status" value="1"/>
</dbReference>
<dbReference type="Proteomes" id="UP000184028">
    <property type="component" value="Unassembled WGS sequence"/>
</dbReference>